<evidence type="ECO:0000256" key="1">
    <source>
        <dbReference type="SAM" id="Phobius"/>
    </source>
</evidence>
<dbReference type="Proteomes" id="UP000217771">
    <property type="component" value="Unassembled WGS sequence"/>
</dbReference>
<keyword evidence="1" id="KW-0472">Membrane</keyword>
<dbReference type="OrthoDB" id="1750577at2"/>
<evidence type="ECO:0000259" key="2">
    <source>
        <dbReference type="Pfam" id="PF03703"/>
    </source>
</evidence>
<reference evidence="3 4" key="1">
    <citation type="submission" date="2017-08" db="EMBL/GenBank/DDBJ databases">
        <title>Halomonas alkalisoli sp. nov., isolated from saline alkaline soil.</title>
        <authorList>
            <person name="Wang D."/>
            <person name="Zhang G."/>
        </authorList>
    </citation>
    <scope>NUCLEOTIDE SEQUENCE [LARGE SCALE GENOMIC DNA]</scope>
    <source>
        <strain evidence="3 4">WRN001</strain>
    </source>
</reference>
<proteinExistence type="predicted"/>
<dbReference type="PANTHER" id="PTHR34473:SF3">
    <property type="entry name" value="TRANSMEMBRANE PROTEIN-RELATED"/>
    <property type="match status" value="1"/>
</dbReference>
<dbReference type="EMBL" id="NSKB01000006">
    <property type="protein sequence ID" value="PAU75783.1"/>
    <property type="molecule type" value="Genomic_DNA"/>
</dbReference>
<accession>A0A2A2EU10</accession>
<dbReference type="RefSeq" id="WP_095622203.1">
    <property type="nucleotide sequence ID" value="NZ_NSKB01000006.1"/>
</dbReference>
<dbReference type="AlphaFoldDB" id="A0A2A2EU10"/>
<keyword evidence="1" id="KW-0812">Transmembrane</keyword>
<comment type="caution">
    <text evidence="3">The sequence shown here is derived from an EMBL/GenBank/DDBJ whole genome shotgun (WGS) entry which is preliminary data.</text>
</comment>
<dbReference type="InterPro" id="IPR005182">
    <property type="entry name" value="YdbS-like_PH"/>
</dbReference>
<keyword evidence="1" id="KW-1133">Transmembrane helix</keyword>
<feature type="domain" description="YdbS-like PH" evidence="2">
    <location>
        <begin position="84"/>
        <end position="161"/>
    </location>
</feature>
<evidence type="ECO:0000313" key="4">
    <source>
        <dbReference type="Proteomes" id="UP000217771"/>
    </source>
</evidence>
<dbReference type="PANTHER" id="PTHR34473">
    <property type="entry name" value="UPF0699 TRANSMEMBRANE PROTEIN YDBS"/>
    <property type="match status" value="1"/>
</dbReference>
<dbReference type="Pfam" id="PF03703">
    <property type="entry name" value="bPH_2"/>
    <property type="match status" value="1"/>
</dbReference>
<keyword evidence="4" id="KW-1185">Reference proteome</keyword>
<organism evidence="3 4">
    <name type="scientific">Halomonas salipaludis</name>
    <dbReference type="NCBI Taxonomy" id="2032625"/>
    <lineage>
        <taxon>Bacteria</taxon>
        <taxon>Pseudomonadati</taxon>
        <taxon>Pseudomonadota</taxon>
        <taxon>Gammaproteobacteria</taxon>
        <taxon>Oceanospirillales</taxon>
        <taxon>Halomonadaceae</taxon>
        <taxon>Halomonas</taxon>
    </lineage>
</organism>
<protein>
    <recommendedName>
        <fullName evidence="2">YdbS-like PH domain-containing protein</fullName>
    </recommendedName>
</protein>
<name>A0A2A2EU10_9GAMM</name>
<evidence type="ECO:0000313" key="3">
    <source>
        <dbReference type="EMBL" id="PAU75783.1"/>
    </source>
</evidence>
<feature type="transmembrane region" description="Helical" evidence="1">
    <location>
        <begin position="58"/>
        <end position="81"/>
    </location>
</feature>
<feature type="transmembrane region" description="Helical" evidence="1">
    <location>
        <begin position="32"/>
        <end position="52"/>
    </location>
</feature>
<sequence length="175" mass="18757">MTHSDPPVGAEPRQGLGESPLLPLSPRLAPCLALHTAAGWLVVVLAVAWMPLGDSPLLAWRAWLVAGVAGCAALGVGLAWCEARRRGYALREHDIVQRRGLLVQRLQALPLVRLQHIETRSNPLERCFGLVRLACFTAGGRGADLLIEGLPAAQAELLKQQLLDRLSGASRESSA</sequence>
<gene>
    <name evidence="3" type="ORF">CK498_17885</name>
</gene>